<dbReference type="EMBL" id="JAFREP010000016">
    <property type="protein sequence ID" value="MBO1320290.1"/>
    <property type="molecule type" value="Genomic_DNA"/>
</dbReference>
<dbReference type="InterPro" id="IPR038607">
    <property type="entry name" value="PhoD-like_sf"/>
</dbReference>
<evidence type="ECO:0000313" key="4">
    <source>
        <dbReference type="EMBL" id="MBO1320290.1"/>
    </source>
</evidence>
<evidence type="ECO:0000256" key="1">
    <source>
        <dbReference type="SAM" id="MobiDB-lite"/>
    </source>
</evidence>
<dbReference type="InterPro" id="IPR029052">
    <property type="entry name" value="Metallo-depent_PP-like"/>
</dbReference>
<dbReference type="AlphaFoldDB" id="A0A8J7QLR1"/>
<dbReference type="SUPFAM" id="SSF56300">
    <property type="entry name" value="Metallo-dependent phosphatases"/>
    <property type="match status" value="2"/>
</dbReference>
<evidence type="ECO:0000259" key="3">
    <source>
        <dbReference type="Pfam" id="PF16655"/>
    </source>
</evidence>
<dbReference type="Pfam" id="PF09423">
    <property type="entry name" value="PhoD"/>
    <property type="match status" value="2"/>
</dbReference>
<feature type="domain" description="Phospholipase D N-terminal" evidence="3">
    <location>
        <begin position="70"/>
        <end position="163"/>
    </location>
</feature>
<dbReference type="Proteomes" id="UP000664417">
    <property type="component" value="Unassembled WGS sequence"/>
</dbReference>
<dbReference type="PANTHER" id="PTHR43606:SF2">
    <property type="entry name" value="ALKALINE PHOSPHATASE FAMILY PROTEIN (AFU_ORTHOLOGUE AFUA_5G03860)"/>
    <property type="match status" value="1"/>
</dbReference>
<gene>
    <name evidence="4" type="ORF">J3U88_17575</name>
</gene>
<evidence type="ECO:0000259" key="2">
    <source>
        <dbReference type="Pfam" id="PF09423"/>
    </source>
</evidence>
<dbReference type="InterPro" id="IPR052900">
    <property type="entry name" value="Phospholipid_Metab_Enz"/>
</dbReference>
<dbReference type="CDD" id="cd07389">
    <property type="entry name" value="MPP_PhoD"/>
    <property type="match status" value="1"/>
</dbReference>
<dbReference type="RefSeq" id="WP_207860244.1">
    <property type="nucleotide sequence ID" value="NZ_JAFREP010000016.1"/>
</dbReference>
<dbReference type="Gene3D" id="3.60.21.70">
    <property type="entry name" value="PhoD-like phosphatase"/>
    <property type="match status" value="2"/>
</dbReference>
<feature type="region of interest" description="Disordered" evidence="1">
    <location>
        <begin position="37"/>
        <end position="75"/>
    </location>
</feature>
<dbReference type="Pfam" id="PF16655">
    <property type="entry name" value="PhoD_N"/>
    <property type="match status" value="1"/>
</dbReference>
<protein>
    <submittedName>
        <fullName evidence="4">Alkaline phosphatase D family protein</fullName>
    </submittedName>
</protein>
<proteinExistence type="predicted"/>
<reference evidence="4" key="1">
    <citation type="submission" date="2021-03" db="EMBL/GenBank/DDBJ databases">
        <authorList>
            <person name="Wang G."/>
        </authorList>
    </citation>
    <scope>NUCLEOTIDE SEQUENCE</scope>
    <source>
        <strain evidence="4">KCTC 12899</strain>
    </source>
</reference>
<sequence>MSRDDHRSEPSRNPHAMNRRQFVKLTTQGMLTVGLLTACSDDDDDTPTTPDPDPPSPPEGVVSPESFPQSVATGDPRQDSVIFWTRAVNAAAPTEAVPLTLLVAMDAELTNIIAEIELEAMPEFDHVAKLKLGALSPGTTYYYRFQFDNGTDTLASRTGRTKTAPAPEDNADVKFAFMSCQDYRGRWYNTLQYLSTIGDVDFVVHLGDYIYETTGQFDAPDDLGGRVISFSEPQTAIPVDASTLAARSISNYRDLYKTYRADPALQAVHEQFPMICIWDDHEFSNDSWGVTGTYFNAVLDESDVDRKRNSERVWAEYMPADYGLNGDGELIVGDEALYPNTRIYRDFQFGSNLHLLVTDYRTYRPDHIIPEDAFPGTVVADQATLTGVFAAQGVPFEAVAQNFFPYVNIDDPNLAPYKQVLTGVLIQQLIGGGLGEAEAQQRAVGTIQGNIATFVANAMLTAFNEVSPQPLPLIQEEGLPVGFAYFMLGKADFFSPSGLGSRYFVVKSAFDLYAGLLFQLTQGQSENVWGADQENWLLGRLSQSTTTWRVIGNSTSMTSMNLDLSTIDFLPDQFRQNFYLNIDQWDGCPNKRATFLGTLAAGGIGNTVMIAGDIHNAHAANHGNGVFEFTAAGISSSSFKSFMRSVVQGPPFDAIPGAAVFVENMEALMIDASPVINEETGEKQMRYTRSGVNGFSVIEVNDTDLTNTFYHLDEAEVFTNQYADDTLPAKFQTKQFRAIGTDLEEIF</sequence>
<evidence type="ECO:0000313" key="5">
    <source>
        <dbReference type="Proteomes" id="UP000664417"/>
    </source>
</evidence>
<dbReference type="PANTHER" id="PTHR43606">
    <property type="entry name" value="PHOSPHATASE, PUTATIVE (AFU_ORTHOLOGUE AFUA_6G08710)-RELATED"/>
    <property type="match status" value="1"/>
</dbReference>
<feature type="domain" description="PhoD-like phosphatase metallophosphatase" evidence="2">
    <location>
        <begin position="175"/>
        <end position="387"/>
    </location>
</feature>
<feature type="compositionally biased region" description="Pro residues" evidence="1">
    <location>
        <begin position="49"/>
        <end position="58"/>
    </location>
</feature>
<dbReference type="InterPro" id="IPR018946">
    <property type="entry name" value="PhoD-like_MPP"/>
</dbReference>
<accession>A0A8J7QLR1</accession>
<feature type="compositionally biased region" description="Basic and acidic residues" evidence="1">
    <location>
        <begin position="1"/>
        <end position="12"/>
    </location>
</feature>
<name>A0A8J7QLR1_9BACT</name>
<organism evidence="4 5">
    <name type="scientific">Acanthopleuribacter pedis</name>
    <dbReference type="NCBI Taxonomy" id="442870"/>
    <lineage>
        <taxon>Bacteria</taxon>
        <taxon>Pseudomonadati</taxon>
        <taxon>Acidobacteriota</taxon>
        <taxon>Holophagae</taxon>
        <taxon>Acanthopleuribacterales</taxon>
        <taxon>Acanthopleuribacteraceae</taxon>
        <taxon>Acanthopleuribacter</taxon>
    </lineage>
</organism>
<dbReference type="InterPro" id="IPR032093">
    <property type="entry name" value="PhoD_N"/>
</dbReference>
<feature type="domain" description="PhoD-like phosphatase metallophosphatase" evidence="2">
    <location>
        <begin position="523"/>
        <end position="644"/>
    </location>
</feature>
<dbReference type="Gene3D" id="2.60.40.380">
    <property type="entry name" value="Purple acid phosphatase-like, N-terminal"/>
    <property type="match status" value="1"/>
</dbReference>
<feature type="region of interest" description="Disordered" evidence="1">
    <location>
        <begin position="1"/>
        <end position="21"/>
    </location>
</feature>
<comment type="caution">
    <text evidence="4">The sequence shown here is derived from an EMBL/GenBank/DDBJ whole genome shotgun (WGS) entry which is preliminary data.</text>
</comment>
<keyword evidence="5" id="KW-1185">Reference proteome</keyword>